<reference evidence="4 5" key="1">
    <citation type="submission" date="2017-07" db="EMBL/GenBank/DDBJ databases">
        <title>Complete genome sequence of Actinoalloteichus hoggarensis DSM 45943, type strain of Actinoalloteichus hoggarensis.</title>
        <authorList>
            <person name="Ruckert C."/>
            <person name="Nouioui I."/>
            <person name="Willmese J."/>
            <person name="van Wezel G."/>
            <person name="Klenk H.-P."/>
            <person name="Kalinowski J."/>
            <person name="Zotchev S.B."/>
        </authorList>
    </citation>
    <scope>NUCLEOTIDE SEQUENCE [LARGE SCALE GENOMIC DNA]</scope>
    <source>
        <strain evidence="4 5">DSM 45943</strain>
    </source>
</reference>
<keyword evidence="5" id="KW-1185">Reference proteome</keyword>
<dbReference type="Pfam" id="PF02826">
    <property type="entry name" value="2-Hacid_dh_C"/>
    <property type="match status" value="1"/>
</dbReference>
<evidence type="ECO:0000313" key="4">
    <source>
        <dbReference type="EMBL" id="ASO22384.1"/>
    </source>
</evidence>
<dbReference type="EC" id="1.1.1.79" evidence="4"/>
<dbReference type="GO" id="GO:0030267">
    <property type="term" value="F:glyoxylate reductase (NADPH) activity"/>
    <property type="evidence" value="ECO:0007669"/>
    <property type="project" value="UniProtKB-EC"/>
</dbReference>
<dbReference type="Gene3D" id="3.40.50.720">
    <property type="entry name" value="NAD(P)-binding Rossmann-like Domain"/>
    <property type="match status" value="2"/>
</dbReference>
<accession>A0A221W9G7</accession>
<sequence length="328" mass="34966">MLGRLRLIGGRRAGGRADAGYRGPVTTIVLVPNEQGVQALAGNPDVRAVRYRPEEPFPAEAAEAEVLVPMFLSAGAVGALAENLPRLRLIQLLSAGAEAWLPRTPPGVRISTARGAHGGSTAEWALAAILAIYRELPAFERTRLERRWDQRGTDTLQGKRVLVLGAGDLGREMRRRLNASDASTTFVARTARDGVHGLDELPGLLPEHDVVVVMVPLTAETTGLVDADFLAAMPDRAILVNAARGQVVDTDALLAELTTGRLRAALDVTDPEPLPEDHPLWTVDGLLLTPHVGGSTRGGQDRAWAVAARQIGLFASGADPENLVHGEY</sequence>
<evidence type="ECO:0000256" key="2">
    <source>
        <dbReference type="ARBA" id="ARBA00023027"/>
    </source>
</evidence>
<evidence type="ECO:0000256" key="1">
    <source>
        <dbReference type="ARBA" id="ARBA00023002"/>
    </source>
</evidence>
<dbReference type="AlphaFoldDB" id="A0A221W9G7"/>
<proteinExistence type="predicted"/>
<dbReference type="InterPro" id="IPR036291">
    <property type="entry name" value="NAD(P)-bd_dom_sf"/>
</dbReference>
<dbReference type="KEGG" id="ahg:AHOG_23890"/>
<keyword evidence="4" id="KW-0670">Pyruvate</keyword>
<evidence type="ECO:0000259" key="3">
    <source>
        <dbReference type="Pfam" id="PF02826"/>
    </source>
</evidence>
<dbReference type="SUPFAM" id="SSF52283">
    <property type="entry name" value="Formate/glycerate dehydrogenase catalytic domain-like"/>
    <property type="match status" value="1"/>
</dbReference>
<dbReference type="PANTHER" id="PTHR43333:SF1">
    <property type="entry name" value="D-ISOMER SPECIFIC 2-HYDROXYACID DEHYDROGENASE NAD-BINDING DOMAIN-CONTAINING PROTEIN"/>
    <property type="match status" value="1"/>
</dbReference>
<keyword evidence="2" id="KW-0520">NAD</keyword>
<feature type="domain" description="D-isomer specific 2-hydroxyacid dehydrogenase NAD-binding" evidence="3">
    <location>
        <begin position="126"/>
        <end position="293"/>
    </location>
</feature>
<evidence type="ECO:0000313" key="5">
    <source>
        <dbReference type="Proteomes" id="UP000204221"/>
    </source>
</evidence>
<name>A0A221W9G7_9PSEU</name>
<gene>
    <name evidence="4" type="primary">ghrA</name>
    <name evidence="4" type="ORF">AHOG_23890</name>
</gene>
<dbReference type="PANTHER" id="PTHR43333">
    <property type="entry name" value="2-HACID_DH_C DOMAIN-CONTAINING PROTEIN"/>
    <property type="match status" value="1"/>
</dbReference>
<dbReference type="SUPFAM" id="SSF51735">
    <property type="entry name" value="NAD(P)-binding Rossmann-fold domains"/>
    <property type="match status" value="1"/>
</dbReference>
<dbReference type="InterPro" id="IPR006140">
    <property type="entry name" value="D-isomer_DH_NAD-bd"/>
</dbReference>
<keyword evidence="1 4" id="KW-0560">Oxidoreductase</keyword>
<organism evidence="4 5">
    <name type="scientific">Actinoalloteichus hoggarensis</name>
    <dbReference type="NCBI Taxonomy" id="1470176"/>
    <lineage>
        <taxon>Bacteria</taxon>
        <taxon>Bacillati</taxon>
        <taxon>Actinomycetota</taxon>
        <taxon>Actinomycetes</taxon>
        <taxon>Pseudonocardiales</taxon>
        <taxon>Pseudonocardiaceae</taxon>
        <taxon>Actinoalloteichus</taxon>
    </lineage>
</organism>
<dbReference type="Proteomes" id="UP000204221">
    <property type="component" value="Chromosome"/>
</dbReference>
<protein>
    <submittedName>
        <fullName evidence="4">Glyoxylate/hydroxypyruvate reductase A</fullName>
        <ecNumber evidence="4">1.1.1.79</ecNumber>
    </submittedName>
</protein>
<dbReference type="GO" id="GO:0051287">
    <property type="term" value="F:NAD binding"/>
    <property type="evidence" value="ECO:0007669"/>
    <property type="project" value="InterPro"/>
</dbReference>
<dbReference type="CDD" id="cd12166">
    <property type="entry name" value="2-Hacid_dh_7"/>
    <property type="match status" value="1"/>
</dbReference>
<dbReference type="EMBL" id="CP022521">
    <property type="protein sequence ID" value="ASO22384.1"/>
    <property type="molecule type" value="Genomic_DNA"/>
</dbReference>